<dbReference type="PANTHER" id="PTHR43019">
    <property type="entry name" value="SERINE ENDOPROTEASE DEGS"/>
    <property type="match status" value="1"/>
</dbReference>
<dbReference type="Gene3D" id="2.40.10.10">
    <property type="entry name" value="Trypsin-like serine proteases"/>
    <property type="match status" value="2"/>
</dbReference>
<keyword evidence="2" id="KW-1185">Reference proteome</keyword>
<dbReference type="SUPFAM" id="SSF50494">
    <property type="entry name" value="Trypsin-like serine proteases"/>
    <property type="match status" value="1"/>
</dbReference>
<reference evidence="1 2" key="1">
    <citation type="journal article" date="2020" name="ISME J.">
        <title>Comparative genomics reveals insights into cyanobacterial evolution and habitat adaptation.</title>
        <authorList>
            <person name="Chen M.Y."/>
            <person name="Teng W.K."/>
            <person name="Zhao L."/>
            <person name="Hu C.X."/>
            <person name="Zhou Y.K."/>
            <person name="Han B.P."/>
            <person name="Song L.R."/>
            <person name="Shu W.S."/>
        </authorList>
    </citation>
    <scope>NUCLEOTIDE SEQUENCE [LARGE SCALE GENOMIC DNA]</scope>
    <source>
        <strain evidence="1 2">FACHB-838</strain>
    </source>
</reference>
<comment type="caution">
    <text evidence="1">The sequence shown here is derived from an EMBL/GenBank/DDBJ whole genome shotgun (WGS) entry which is preliminary data.</text>
</comment>
<dbReference type="RefSeq" id="WP_190945909.1">
    <property type="nucleotide sequence ID" value="NZ_JACJSI010000226.1"/>
</dbReference>
<name>A0ABR8E0B1_9NOSO</name>
<evidence type="ECO:0000313" key="2">
    <source>
        <dbReference type="Proteomes" id="UP000623440"/>
    </source>
</evidence>
<organism evidence="1 2">
    <name type="scientific">Nostoc flagelliforme FACHB-838</name>
    <dbReference type="NCBI Taxonomy" id="2692904"/>
    <lineage>
        <taxon>Bacteria</taxon>
        <taxon>Bacillati</taxon>
        <taxon>Cyanobacteriota</taxon>
        <taxon>Cyanophyceae</taxon>
        <taxon>Nostocales</taxon>
        <taxon>Nostocaceae</taxon>
        <taxon>Nostoc</taxon>
    </lineage>
</organism>
<protein>
    <submittedName>
        <fullName evidence="1">Trypsin-like peptidase domain-containing protein</fullName>
    </submittedName>
</protein>
<sequence>MNLRRISLGSVFLQVTCGIMPPLAPLLSTTLASEQPRVIGNIITQYPRMPMVASMPLPTIAQLVTVRILGEQGSGSGVIIERQGKTYTVLTNAHVVAQAGGDRYTLLTADEHTHSGLWLRSVQFTNYDMALVQFSSDRAYQVAMIGNSDALSVGEPVYAAGFPNWHAINPTTFADTRDWGIKAFQFTQGQIGMLSGKPLQQGYQLGYTNQIDPGMSGGPVFDQYGRLIAINGGLKYPLQGIIAFIFADGTMPSQALFGIRSVNRGRKKKSECRLVDTAL</sequence>
<dbReference type="Pfam" id="PF13365">
    <property type="entry name" value="Trypsin_2"/>
    <property type="match status" value="1"/>
</dbReference>
<dbReference type="PANTHER" id="PTHR43019:SF23">
    <property type="entry name" value="PROTEASE DO-LIKE 5, CHLOROPLASTIC"/>
    <property type="match status" value="1"/>
</dbReference>
<dbReference type="Proteomes" id="UP000623440">
    <property type="component" value="Unassembled WGS sequence"/>
</dbReference>
<dbReference type="EMBL" id="JACJSI010000226">
    <property type="protein sequence ID" value="MBD2535041.1"/>
    <property type="molecule type" value="Genomic_DNA"/>
</dbReference>
<gene>
    <name evidence="1" type="ORF">H6G97_38730</name>
</gene>
<accession>A0ABR8E0B1</accession>
<dbReference type="InterPro" id="IPR043504">
    <property type="entry name" value="Peptidase_S1_PA_chymotrypsin"/>
</dbReference>
<proteinExistence type="predicted"/>
<dbReference type="InterPro" id="IPR009003">
    <property type="entry name" value="Peptidase_S1_PA"/>
</dbReference>
<evidence type="ECO:0000313" key="1">
    <source>
        <dbReference type="EMBL" id="MBD2535041.1"/>
    </source>
</evidence>